<name>A0ABX0RVD6_9GAMM</name>
<accession>A0ABX0RVD6</accession>
<organism evidence="1 2">
    <name type="scientific">Candidatus Pantoea communis</name>
    <dbReference type="NCBI Taxonomy" id="2608354"/>
    <lineage>
        <taxon>Bacteria</taxon>
        <taxon>Pseudomonadati</taxon>
        <taxon>Pseudomonadota</taxon>
        <taxon>Gammaproteobacteria</taxon>
        <taxon>Enterobacterales</taxon>
        <taxon>Erwiniaceae</taxon>
        <taxon>Pantoea</taxon>
    </lineage>
</organism>
<proteinExistence type="predicted"/>
<dbReference type="SUPFAM" id="SSF141452">
    <property type="entry name" value="Hcp1-like"/>
    <property type="match status" value="1"/>
</dbReference>
<evidence type="ECO:0000313" key="1">
    <source>
        <dbReference type="EMBL" id="NIG19679.1"/>
    </source>
</evidence>
<dbReference type="PANTHER" id="PTHR34319:SF6">
    <property type="entry name" value="MAJOR EXPORTED PROTEIN"/>
    <property type="match status" value="1"/>
</dbReference>
<dbReference type="Proteomes" id="UP001515780">
    <property type="component" value="Unassembled WGS sequence"/>
</dbReference>
<evidence type="ECO:0000313" key="2">
    <source>
        <dbReference type="Proteomes" id="UP001515780"/>
    </source>
</evidence>
<keyword evidence="2" id="KW-1185">Reference proteome</keyword>
<dbReference type="Gene3D" id="2.30.110.20">
    <property type="entry name" value="Hcp1-like"/>
    <property type="match status" value="1"/>
</dbReference>
<dbReference type="PANTHER" id="PTHR34319">
    <property type="entry name" value="MAJOR EXPORTED PROTEIN"/>
    <property type="match status" value="1"/>
</dbReference>
<dbReference type="RefSeq" id="WP_166933840.1">
    <property type="nucleotide sequence ID" value="NZ_VWXC01000009.1"/>
</dbReference>
<dbReference type="EMBL" id="VWXC01000009">
    <property type="protein sequence ID" value="NIG19679.1"/>
    <property type="molecule type" value="Genomic_DNA"/>
</dbReference>
<dbReference type="InterPro" id="IPR008514">
    <property type="entry name" value="T6SS_Hcp"/>
</dbReference>
<dbReference type="InterPro" id="IPR052947">
    <property type="entry name" value="T6SS_Hcp1_domain"/>
</dbReference>
<dbReference type="Pfam" id="PF05638">
    <property type="entry name" value="T6SS_HCP"/>
    <property type="match status" value="1"/>
</dbReference>
<comment type="caution">
    <text evidence="1">The sequence shown here is derived from an EMBL/GenBank/DDBJ whole genome shotgun (WGS) entry which is preliminary data.</text>
</comment>
<sequence length="160" mass="17742">MPIPAYLWLKDDGGAIIKGSVDVTAREHSIEVQGFSHGVTLPVDGATGKITGTRTHMPVSFEKVFDSSSPYLYKAVTSGQTLTSAEFKWYCISDAGQEVEYFNMLFEGVKIVSVIPGMANIKANSHQTNHVESVAMMYEKVTWRYCDGNVQHTDAWNERS</sequence>
<dbReference type="InterPro" id="IPR036624">
    <property type="entry name" value="Hcp1-lik_sf"/>
</dbReference>
<gene>
    <name evidence="1" type="primary">hcp</name>
    <name evidence="1" type="ORF">F3J37_13470</name>
</gene>
<protein>
    <submittedName>
        <fullName evidence="1">Type VI secretion system tube protein Hcp</fullName>
    </submittedName>
</protein>
<dbReference type="NCBIfam" id="TIGR03344">
    <property type="entry name" value="VI_effect_Hcp1"/>
    <property type="match status" value="1"/>
</dbReference>
<reference evidence="1 2" key="1">
    <citation type="journal article" date="2019" name="bioRxiv">
        <title>Bacteria contribute to plant secondary compound degradation in a generalist herbivore system.</title>
        <authorList>
            <person name="Francoeur C.B."/>
            <person name="Khadempour L."/>
            <person name="Moreira-Soto R.D."/>
            <person name="Gotting K."/>
            <person name="Book A.J."/>
            <person name="Pinto-Tomas A.A."/>
            <person name="Keefover-Ring K."/>
            <person name="Currie C.R."/>
        </authorList>
    </citation>
    <scope>NUCLEOTIDE SEQUENCE [LARGE SCALE GENOMIC DNA]</scope>
    <source>
        <strain evidence="1">Al-1710</strain>
    </source>
</reference>